<dbReference type="KEGG" id="mvu:Metvu_0011"/>
<evidence type="ECO:0000256" key="1">
    <source>
        <dbReference type="ARBA" id="ARBA00022737"/>
    </source>
</evidence>
<name>C9RE82_METVM</name>
<dbReference type="GO" id="GO:0072380">
    <property type="term" value="C:TRC complex"/>
    <property type="evidence" value="ECO:0007669"/>
    <property type="project" value="TreeGrafter"/>
</dbReference>
<dbReference type="eggNOG" id="arCOG03032">
    <property type="taxonomic scope" value="Archaea"/>
</dbReference>
<dbReference type="EMBL" id="CP001787">
    <property type="protein sequence ID" value="ACX71884.1"/>
    <property type="molecule type" value="Genomic_DNA"/>
</dbReference>
<dbReference type="InterPro" id="IPR047150">
    <property type="entry name" value="SGT"/>
</dbReference>
<dbReference type="SMART" id="SM00028">
    <property type="entry name" value="TPR"/>
    <property type="match status" value="2"/>
</dbReference>
<dbReference type="Proteomes" id="UP000002063">
    <property type="component" value="Chromosome"/>
</dbReference>
<keyword evidence="5" id="KW-1185">Reference proteome</keyword>
<feature type="repeat" description="TPR" evidence="3">
    <location>
        <begin position="10"/>
        <end position="43"/>
    </location>
</feature>
<dbReference type="SUPFAM" id="SSF48452">
    <property type="entry name" value="TPR-like"/>
    <property type="match status" value="1"/>
</dbReference>
<dbReference type="STRING" id="579137.Metvu_0011"/>
<dbReference type="InterPro" id="IPR011990">
    <property type="entry name" value="TPR-like_helical_dom_sf"/>
</dbReference>
<keyword evidence="1" id="KW-0677">Repeat</keyword>
<dbReference type="HOGENOM" id="CLU_2490514_0_0_2"/>
<evidence type="ECO:0000313" key="4">
    <source>
        <dbReference type="EMBL" id="ACX71884.1"/>
    </source>
</evidence>
<protein>
    <submittedName>
        <fullName evidence="4">Tetratricopeptide TPR_2 repeat protein</fullName>
    </submittedName>
</protein>
<dbReference type="Pfam" id="PF13432">
    <property type="entry name" value="TPR_16"/>
    <property type="match status" value="1"/>
</dbReference>
<dbReference type="GO" id="GO:0060090">
    <property type="term" value="F:molecular adaptor activity"/>
    <property type="evidence" value="ECO:0007669"/>
    <property type="project" value="TreeGrafter"/>
</dbReference>
<dbReference type="InterPro" id="IPR019734">
    <property type="entry name" value="TPR_rpt"/>
</dbReference>
<accession>C9RE82</accession>
<evidence type="ECO:0000313" key="5">
    <source>
        <dbReference type="Proteomes" id="UP000002063"/>
    </source>
</evidence>
<proteinExistence type="predicted"/>
<evidence type="ECO:0000256" key="3">
    <source>
        <dbReference type="PROSITE-ProRule" id="PRU00339"/>
    </source>
</evidence>
<sequence>MKILNNKEKAREIYKKGVEIGNAGDVEKALEYFSKAIELDPLYKDAYFNKALALRMLGRLDEARDWFLKGLAIQEKLDLKSLKKEKSNHLK</sequence>
<dbReference type="GO" id="GO:0006620">
    <property type="term" value="P:post-translational protein targeting to endoplasmic reticulum membrane"/>
    <property type="evidence" value="ECO:0007669"/>
    <property type="project" value="TreeGrafter"/>
</dbReference>
<dbReference type="PANTHER" id="PTHR45831">
    <property type="entry name" value="LD24721P"/>
    <property type="match status" value="1"/>
</dbReference>
<gene>
    <name evidence="4" type="ordered locus">Metvu_0011</name>
</gene>
<organism evidence="4 5">
    <name type="scientific">Methanocaldococcus vulcanius (strain ATCC 700851 / DSM 12094 / M7)</name>
    <name type="common">Methanococcus vulcanius</name>
    <dbReference type="NCBI Taxonomy" id="579137"/>
    <lineage>
        <taxon>Archaea</taxon>
        <taxon>Methanobacteriati</taxon>
        <taxon>Methanobacteriota</taxon>
        <taxon>Methanomada group</taxon>
        <taxon>Methanococci</taxon>
        <taxon>Methanococcales</taxon>
        <taxon>Methanocaldococcaceae</taxon>
        <taxon>Methanocaldococcus</taxon>
    </lineage>
</organism>
<dbReference type="PROSITE" id="PS50293">
    <property type="entry name" value="TPR_REGION"/>
    <property type="match status" value="1"/>
</dbReference>
<dbReference type="Gene3D" id="1.25.40.10">
    <property type="entry name" value="Tetratricopeptide repeat domain"/>
    <property type="match status" value="1"/>
</dbReference>
<reference evidence="4" key="1">
    <citation type="submission" date="2009-10" db="EMBL/GenBank/DDBJ databases">
        <title>Complete sequence of chromosome of Methanocaldococcus vulcanius M7.</title>
        <authorList>
            <consortium name="US DOE Joint Genome Institute"/>
            <person name="Lucas S."/>
            <person name="Copeland A."/>
            <person name="Lapidus A."/>
            <person name="Glavina del Rio T."/>
            <person name="Dalin E."/>
            <person name="Tice H."/>
            <person name="Bruce D."/>
            <person name="Goodwin L."/>
            <person name="Pitluck S."/>
            <person name="Lcollab F.I."/>
            <person name="Brettin T."/>
            <person name="Detter J.C."/>
            <person name="Han C."/>
            <person name="Tapia R."/>
            <person name="Kuske C.R."/>
            <person name="Schmutz J."/>
            <person name="Larimer F."/>
            <person name="Land M."/>
            <person name="Hauser L."/>
            <person name="Kyrpides N."/>
            <person name="Ovchinikova G."/>
            <person name="Sieprawska-Lupa M."/>
            <person name="Whitman W.B."/>
            <person name="Woyke T."/>
        </authorList>
    </citation>
    <scope>NUCLEOTIDE SEQUENCE [LARGE SCALE GENOMIC DNA]</scope>
    <source>
        <strain evidence="4">M7</strain>
    </source>
</reference>
<evidence type="ECO:0000256" key="2">
    <source>
        <dbReference type="ARBA" id="ARBA00022803"/>
    </source>
</evidence>
<dbReference type="PROSITE" id="PS50005">
    <property type="entry name" value="TPR"/>
    <property type="match status" value="1"/>
</dbReference>
<keyword evidence="2 3" id="KW-0802">TPR repeat</keyword>
<dbReference type="PANTHER" id="PTHR45831:SF2">
    <property type="entry name" value="LD24721P"/>
    <property type="match status" value="1"/>
</dbReference>
<dbReference type="AlphaFoldDB" id="C9RE82"/>
<dbReference type="GO" id="GO:0016020">
    <property type="term" value="C:membrane"/>
    <property type="evidence" value="ECO:0007669"/>
    <property type="project" value="TreeGrafter"/>
</dbReference>